<comment type="similarity">
    <text evidence="2">Belongs to the small heat shock protein (HSP20) family.</text>
</comment>
<dbReference type="PaxDb" id="4081-Solyc07g055730.2.1"/>
<evidence type="ECO:0000313" key="4">
    <source>
        <dbReference type="EnsemblPlants" id="Solyc07g055730.3.1"/>
    </source>
</evidence>
<feature type="domain" description="SHSP" evidence="3">
    <location>
        <begin position="133"/>
        <end position="254"/>
    </location>
</feature>
<comment type="similarity">
    <text evidence="1">Belongs to the PC-esterase family. TBL subfamily.</text>
</comment>
<dbReference type="EnsemblPlants" id="Solyc07g055730.3.1">
    <property type="protein sequence ID" value="Solyc07g055730.3.1"/>
    <property type="gene ID" value="Solyc07g055730.3"/>
</dbReference>
<name>A0A3Q7HFQ0_SOLLC</name>
<dbReference type="InParanoid" id="A0A3Q7HFQ0"/>
<dbReference type="SUPFAM" id="SSF49764">
    <property type="entry name" value="HSP20-like chaperones"/>
    <property type="match status" value="1"/>
</dbReference>
<sequence>MESQIVRRRVNMITAHLTAHDDISASATHLFPMSCSSSLNSAIPRRYDNRMNYARQSSSSQACFMRTSEQGSCTESTAAFKASDYAKKSSRAFEGPMFSRPANNCKHNGTVEEAPKFARPRFQLKERRNELESNGSEWSPKMDVAESGSMYVVSIELPGVNINDIKVEVSHKSLIVSGNRSTQCKVASYLNGLVSAYHKKEIVQGPYRVFWPLPSNANKNRVSAEFVWDGSDFMRRIKNKKVLFVGDSLSLNQWQSLACMLHSAFPSLNYSVTRNGPLMSTFSIPSKQVRLSYVRNALLVDIVKEKSKRVLKLDSVAISSKLWTGYDILIFDTWHWWIHTGRKQPWDLIRDGKILRRDMDRLKAYEKALITWGKWISNNINFKKTKVFFQGISPDHSNGTQWGKKSNQMQCKGEQNPVKKLSYSGGEDEADILLGKILSKTKKPIHMLKLNKMSQYRVDGHPSIYGNPRYKGMDCTHWCLPGVPDIWNQLLYANLI</sequence>
<accession>A0A3Q7HFQ0</accession>
<dbReference type="AlphaFoldDB" id="A0A3Q7HFQ0"/>
<dbReference type="PANTHER" id="PTHR32285">
    <property type="entry name" value="PROTEIN TRICHOME BIREFRINGENCE-LIKE 9-RELATED"/>
    <property type="match status" value="1"/>
</dbReference>
<evidence type="ECO:0000313" key="5">
    <source>
        <dbReference type="Proteomes" id="UP000004994"/>
    </source>
</evidence>
<proteinExistence type="inferred from homology"/>
<keyword evidence="5" id="KW-1185">Reference proteome</keyword>
<dbReference type="CDD" id="cd06464">
    <property type="entry name" value="ACD_sHsps-like"/>
    <property type="match status" value="1"/>
</dbReference>
<dbReference type="InterPro" id="IPR002068">
    <property type="entry name" value="A-crystallin/Hsp20_dom"/>
</dbReference>
<dbReference type="GO" id="GO:0016413">
    <property type="term" value="F:O-acetyltransferase activity"/>
    <property type="evidence" value="ECO:0000318"/>
    <property type="project" value="GO_Central"/>
</dbReference>
<evidence type="ECO:0000256" key="2">
    <source>
        <dbReference type="PROSITE-ProRule" id="PRU00285"/>
    </source>
</evidence>
<dbReference type="InterPro" id="IPR026057">
    <property type="entry name" value="TBL_C"/>
</dbReference>
<evidence type="ECO:0000259" key="3">
    <source>
        <dbReference type="PROSITE" id="PS01031"/>
    </source>
</evidence>
<dbReference type="PROSITE" id="PS01031">
    <property type="entry name" value="SHSP"/>
    <property type="match status" value="1"/>
</dbReference>
<reference evidence="4" key="1">
    <citation type="journal article" date="2012" name="Nature">
        <title>The tomato genome sequence provides insights into fleshy fruit evolution.</title>
        <authorList>
            <consortium name="Tomato Genome Consortium"/>
        </authorList>
    </citation>
    <scope>NUCLEOTIDE SEQUENCE [LARGE SCALE GENOMIC DNA]</scope>
    <source>
        <strain evidence="4">cv. Heinz 1706</strain>
    </source>
</reference>
<organism evidence="4">
    <name type="scientific">Solanum lycopersicum</name>
    <name type="common">Tomato</name>
    <name type="synonym">Lycopersicon esculentum</name>
    <dbReference type="NCBI Taxonomy" id="4081"/>
    <lineage>
        <taxon>Eukaryota</taxon>
        <taxon>Viridiplantae</taxon>
        <taxon>Streptophyta</taxon>
        <taxon>Embryophyta</taxon>
        <taxon>Tracheophyta</taxon>
        <taxon>Spermatophyta</taxon>
        <taxon>Magnoliopsida</taxon>
        <taxon>eudicotyledons</taxon>
        <taxon>Gunneridae</taxon>
        <taxon>Pentapetalae</taxon>
        <taxon>asterids</taxon>
        <taxon>lamiids</taxon>
        <taxon>Solanales</taxon>
        <taxon>Solanaceae</taxon>
        <taxon>Solanoideae</taxon>
        <taxon>Solaneae</taxon>
        <taxon>Solanum</taxon>
        <taxon>Solanum subgen. Lycopersicon</taxon>
    </lineage>
</organism>
<dbReference type="InterPro" id="IPR029962">
    <property type="entry name" value="TBL"/>
</dbReference>
<dbReference type="Pfam" id="PF13839">
    <property type="entry name" value="PC-Esterase"/>
    <property type="match status" value="1"/>
</dbReference>
<dbReference type="Proteomes" id="UP000004994">
    <property type="component" value="Chromosome 7"/>
</dbReference>
<protein>
    <recommendedName>
        <fullName evidence="3">SHSP domain-containing protein</fullName>
    </recommendedName>
</protein>
<dbReference type="InterPro" id="IPR008978">
    <property type="entry name" value="HSP20-like_chaperone"/>
</dbReference>
<dbReference type="Gene3D" id="2.60.40.790">
    <property type="match status" value="1"/>
</dbReference>
<evidence type="ECO:0000256" key="1">
    <source>
        <dbReference type="ARBA" id="ARBA00007727"/>
    </source>
</evidence>
<dbReference type="Gramene" id="Solyc07g055730.3.1">
    <property type="protein sequence ID" value="Solyc07g055730.3.1"/>
    <property type="gene ID" value="Solyc07g055730.3"/>
</dbReference>
<reference evidence="4" key="2">
    <citation type="submission" date="2019-01" db="UniProtKB">
        <authorList>
            <consortium name="EnsemblPlants"/>
        </authorList>
    </citation>
    <scope>IDENTIFICATION</scope>
    <source>
        <strain evidence="4">cv. Heinz 1706</strain>
    </source>
</reference>
<dbReference type="GO" id="GO:0005794">
    <property type="term" value="C:Golgi apparatus"/>
    <property type="evidence" value="ECO:0000318"/>
    <property type="project" value="GO_Central"/>
</dbReference>
<dbReference type="PANTHER" id="PTHR32285:SF363">
    <property type="entry name" value="PROTEIN TRICHOME BIREFRINGENCE-LIKE 43"/>
    <property type="match status" value="1"/>
</dbReference>